<dbReference type="SUPFAM" id="SSF57903">
    <property type="entry name" value="FYVE/PHD zinc finger"/>
    <property type="match status" value="1"/>
</dbReference>
<dbReference type="AlphaFoldDB" id="A0AAE1FH61"/>
<feature type="domain" description="PHD-type" evidence="7">
    <location>
        <begin position="49"/>
        <end position="116"/>
    </location>
</feature>
<reference evidence="8" key="1">
    <citation type="submission" date="2023-10" db="EMBL/GenBank/DDBJ databases">
        <title>Genome assemblies of two species of porcelain crab, Petrolisthes cinctipes and Petrolisthes manimaculis (Anomura: Porcellanidae).</title>
        <authorList>
            <person name="Angst P."/>
        </authorList>
    </citation>
    <scope>NUCLEOTIDE SEQUENCE</scope>
    <source>
        <strain evidence="8">PB745_01</strain>
        <tissue evidence="8">Gill</tissue>
    </source>
</reference>
<protein>
    <recommendedName>
        <fullName evidence="7">PHD-type domain-containing protein</fullName>
    </recommendedName>
</protein>
<evidence type="ECO:0000256" key="2">
    <source>
        <dbReference type="ARBA" id="ARBA00022771"/>
    </source>
</evidence>
<dbReference type="GO" id="GO:0008270">
    <property type="term" value="F:zinc ion binding"/>
    <property type="evidence" value="ECO:0007669"/>
    <property type="project" value="UniProtKB-KW"/>
</dbReference>
<keyword evidence="9" id="KW-1185">Reference proteome</keyword>
<dbReference type="PANTHER" id="PTHR37445:SF3">
    <property type="entry name" value="ZINC FINGER PHD-TYPE DOMAIN-CONTAINING PROTEIN"/>
    <property type="match status" value="1"/>
</dbReference>
<evidence type="ECO:0000256" key="4">
    <source>
        <dbReference type="PROSITE-ProRule" id="PRU00146"/>
    </source>
</evidence>
<dbReference type="PROSITE" id="PS50016">
    <property type="entry name" value="ZF_PHD_2"/>
    <property type="match status" value="1"/>
</dbReference>
<evidence type="ECO:0000256" key="3">
    <source>
        <dbReference type="ARBA" id="ARBA00022833"/>
    </source>
</evidence>
<feature type="coiled-coil region" evidence="5">
    <location>
        <begin position="124"/>
        <end position="151"/>
    </location>
</feature>
<evidence type="ECO:0000313" key="9">
    <source>
        <dbReference type="Proteomes" id="UP001286313"/>
    </source>
</evidence>
<dbReference type="PANTHER" id="PTHR37445">
    <property type="entry name" value="PROTEIN CBG24663"/>
    <property type="match status" value="1"/>
</dbReference>
<evidence type="ECO:0000256" key="5">
    <source>
        <dbReference type="SAM" id="Coils"/>
    </source>
</evidence>
<dbReference type="SMART" id="SM00249">
    <property type="entry name" value="PHD"/>
    <property type="match status" value="1"/>
</dbReference>
<accession>A0AAE1FH61</accession>
<organism evidence="8 9">
    <name type="scientific">Petrolisthes cinctipes</name>
    <name type="common">Flat porcelain crab</name>
    <dbReference type="NCBI Taxonomy" id="88211"/>
    <lineage>
        <taxon>Eukaryota</taxon>
        <taxon>Metazoa</taxon>
        <taxon>Ecdysozoa</taxon>
        <taxon>Arthropoda</taxon>
        <taxon>Crustacea</taxon>
        <taxon>Multicrustacea</taxon>
        <taxon>Malacostraca</taxon>
        <taxon>Eumalacostraca</taxon>
        <taxon>Eucarida</taxon>
        <taxon>Decapoda</taxon>
        <taxon>Pleocyemata</taxon>
        <taxon>Anomura</taxon>
        <taxon>Galatheoidea</taxon>
        <taxon>Porcellanidae</taxon>
        <taxon>Petrolisthes</taxon>
    </lineage>
</organism>
<keyword evidence="3" id="KW-0862">Zinc</keyword>
<evidence type="ECO:0000256" key="1">
    <source>
        <dbReference type="ARBA" id="ARBA00022723"/>
    </source>
</evidence>
<dbReference type="PROSITE" id="PS01359">
    <property type="entry name" value="ZF_PHD_1"/>
    <property type="match status" value="1"/>
</dbReference>
<evidence type="ECO:0000256" key="6">
    <source>
        <dbReference type="SAM" id="MobiDB-lite"/>
    </source>
</evidence>
<dbReference type="InterPro" id="IPR019786">
    <property type="entry name" value="Zinc_finger_PHD-type_CS"/>
</dbReference>
<evidence type="ECO:0000259" key="7">
    <source>
        <dbReference type="PROSITE" id="PS50016"/>
    </source>
</evidence>
<dbReference type="InterPro" id="IPR001965">
    <property type="entry name" value="Znf_PHD"/>
</dbReference>
<comment type="caution">
    <text evidence="8">The sequence shown here is derived from an EMBL/GenBank/DDBJ whole genome shotgun (WGS) entry which is preliminary data.</text>
</comment>
<feature type="region of interest" description="Disordered" evidence="6">
    <location>
        <begin position="151"/>
        <end position="186"/>
    </location>
</feature>
<gene>
    <name evidence="8" type="ORF">Pcinc_020819</name>
</gene>
<name>A0AAE1FH61_PETCI</name>
<keyword evidence="1" id="KW-0479">Metal-binding</keyword>
<dbReference type="InterPro" id="IPR019787">
    <property type="entry name" value="Znf_PHD-finger"/>
</dbReference>
<dbReference type="InterPro" id="IPR011011">
    <property type="entry name" value="Znf_FYVE_PHD"/>
</dbReference>
<dbReference type="EMBL" id="JAWQEG010002121">
    <property type="protein sequence ID" value="KAK3874230.1"/>
    <property type="molecule type" value="Genomic_DNA"/>
</dbReference>
<proteinExistence type="predicted"/>
<keyword evidence="5" id="KW-0175">Coiled coil</keyword>
<dbReference type="Proteomes" id="UP001286313">
    <property type="component" value="Unassembled WGS sequence"/>
</dbReference>
<keyword evidence="2 4" id="KW-0863">Zinc-finger</keyword>
<sequence length="382" mass="44992">MAEGGRSGSRTRKESFKAMNSEEYSGGGGNSTKLKACRRCEYNGKLNEDGICGNCKEEVTSKREVCTTCKHWVENNGVECTKCKYWLHKECEGLTEAGLKVAKTREVWFCKICSYKWMNDEQENAKLREELRAVKSKNTEISEKMVALEEKWSRNKDKEDPEEEERDTGTKGMCGSEPTRGERKDMDSIREEMKELRADNYSLKKTIENLEKKWDKRDEEIVRKVTERMMENLEEEREREKKRNNIIMFNVPESRKTEISEITYEDRERCEEIFQGKLGVKDAKIQRIFRIGRITTGKVRPVIMEMNEVGIKWELVKRSKKLKNNDDQVTQKIIIAPDLTKREREENDRLREELRHKRQNGGQWIIRKGKVVRMHEVVGEQE</sequence>
<evidence type="ECO:0000313" key="8">
    <source>
        <dbReference type="EMBL" id="KAK3874230.1"/>
    </source>
</evidence>